<sequence length="515" mass="59459">MEGKPSHYLKRCYDRDTDLSNSHWSLYNCMFAVMNRTFSVGPLSFNAFFVEQNTFLLAQSRQEGCAIAQADANGVIQILTNVPGSNYLADGECTGTLNLYGFDLLCCCYTNVFNCLYTASSNLNPQTDLNEFDLKDDRFICIKGFLNSTSPELKFRGSRTDILTDLAGHCYTVLKIVYDKDYVFNISLTFGAAADNHSQICVQEGYETNNTFQYIKDPSSFSVKYDVTKDITEIVRCCKGNFCNHFGMFDSNSSYAWPKKFQYKMNEDWHMSCGYVPVDIFWNIFKKENETRNCQLIWFPICFAMIYRDTHQTFYRSGACNWNEICCNQTKWIDEYFENDNHFYNASTQRYEGRPYESIMDIKYKCQSQWCLKGEMAARCFFYTGRDLTPAEIVLKLNNDSSSNNISSVESFYPQNKGSMPLSVTVDEITGYDESTYKEIGRKRDSTSIETQCAANDVCFEKDSMFYKYHVSSAFPFCVWSPQRQYGADFSREIIIADASSKPNRNRFEIDCTFV</sequence>
<protein>
    <submittedName>
        <fullName evidence="2">Uncharacterized protein</fullName>
    </submittedName>
</protein>
<accession>A0A914P872</accession>
<dbReference type="WBParaSite" id="PDA_v2.g1090.t1">
    <property type="protein sequence ID" value="PDA_v2.g1090.t1"/>
    <property type="gene ID" value="PDA_v2.g1090"/>
</dbReference>
<dbReference type="Proteomes" id="UP000887578">
    <property type="component" value="Unplaced"/>
</dbReference>
<name>A0A914P872_9BILA</name>
<dbReference type="AlphaFoldDB" id="A0A914P872"/>
<evidence type="ECO:0000313" key="2">
    <source>
        <dbReference type="WBParaSite" id="PDA_v2.g1090.t1"/>
    </source>
</evidence>
<proteinExistence type="predicted"/>
<organism evidence="1 2">
    <name type="scientific">Panagrolaimus davidi</name>
    <dbReference type="NCBI Taxonomy" id="227884"/>
    <lineage>
        <taxon>Eukaryota</taxon>
        <taxon>Metazoa</taxon>
        <taxon>Ecdysozoa</taxon>
        <taxon>Nematoda</taxon>
        <taxon>Chromadorea</taxon>
        <taxon>Rhabditida</taxon>
        <taxon>Tylenchina</taxon>
        <taxon>Panagrolaimomorpha</taxon>
        <taxon>Panagrolaimoidea</taxon>
        <taxon>Panagrolaimidae</taxon>
        <taxon>Panagrolaimus</taxon>
    </lineage>
</organism>
<keyword evidence="1" id="KW-1185">Reference proteome</keyword>
<evidence type="ECO:0000313" key="1">
    <source>
        <dbReference type="Proteomes" id="UP000887578"/>
    </source>
</evidence>
<reference evidence="2" key="1">
    <citation type="submission" date="2022-11" db="UniProtKB">
        <authorList>
            <consortium name="WormBaseParasite"/>
        </authorList>
    </citation>
    <scope>IDENTIFICATION</scope>
</reference>